<keyword evidence="1" id="KW-1133">Transmembrane helix</keyword>
<dbReference type="Proteomes" id="UP000265520">
    <property type="component" value="Unassembled WGS sequence"/>
</dbReference>
<organism evidence="2 3">
    <name type="scientific">Trifolium medium</name>
    <dbReference type="NCBI Taxonomy" id="97028"/>
    <lineage>
        <taxon>Eukaryota</taxon>
        <taxon>Viridiplantae</taxon>
        <taxon>Streptophyta</taxon>
        <taxon>Embryophyta</taxon>
        <taxon>Tracheophyta</taxon>
        <taxon>Spermatophyta</taxon>
        <taxon>Magnoliopsida</taxon>
        <taxon>eudicotyledons</taxon>
        <taxon>Gunneridae</taxon>
        <taxon>Pentapetalae</taxon>
        <taxon>rosids</taxon>
        <taxon>fabids</taxon>
        <taxon>Fabales</taxon>
        <taxon>Fabaceae</taxon>
        <taxon>Papilionoideae</taxon>
        <taxon>50 kb inversion clade</taxon>
        <taxon>NPAAA clade</taxon>
        <taxon>Hologalegina</taxon>
        <taxon>IRL clade</taxon>
        <taxon>Trifolieae</taxon>
        <taxon>Trifolium</taxon>
    </lineage>
</organism>
<evidence type="ECO:0000256" key="1">
    <source>
        <dbReference type="SAM" id="Phobius"/>
    </source>
</evidence>
<dbReference type="AlphaFoldDB" id="A0A392NW75"/>
<feature type="non-terminal residue" evidence="2">
    <location>
        <position position="65"/>
    </location>
</feature>
<reference evidence="2 3" key="1">
    <citation type="journal article" date="2018" name="Front. Plant Sci.">
        <title>Red Clover (Trifolium pratense) and Zigzag Clover (T. medium) - A Picture of Genomic Similarities and Differences.</title>
        <authorList>
            <person name="Dluhosova J."/>
            <person name="Istvanek J."/>
            <person name="Nedelnik J."/>
            <person name="Repkova J."/>
        </authorList>
    </citation>
    <scope>NUCLEOTIDE SEQUENCE [LARGE SCALE GENOMIC DNA]</scope>
    <source>
        <strain evidence="3">cv. 10/8</strain>
        <tissue evidence="2">Leaf</tissue>
    </source>
</reference>
<protein>
    <submittedName>
        <fullName evidence="2">Chaperone dnaJ-like protein</fullName>
    </submittedName>
</protein>
<keyword evidence="1" id="KW-0472">Membrane</keyword>
<accession>A0A392NW75</accession>
<name>A0A392NW75_9FABA</name>
<keyword evidence="3" id="KW-1185">Reference proteome</keyword>
<feature type="transmembrane region" description="Helical" evidence="1">
    <location>
        <begin position="28"/>
        <end position="46"/>
    </location>
</feature>
<dbReference type="EMBL" id="LXQA010051910">
    <property type="protein sequence ID" value="MCI03356.1"/>
    <property type="molecule type" value="Genomic_DNA"/>
</dbReference>
<keyword evidence="1" id="KW-0812">Transmembrane</keyword>
<evidence type="ECO:0000313" key="2">
    <source>
        <dbReference type="EMBL" id="MCI03356.1"/>
    </source>
</evidence>
<proteinExistence type="predicted"/>
<evidence type="ECO:0000313" key="3">
    <source>
        <dbReference type="Proteomes" id="UP000265520"/>
    </source>
</evidence>
<sequence>MHLPLQLRFAILWFDDLINLQFPLVDPIVASFSGGAVGVISVLMLIEANNVEQQEKTRCKYCLGT</sequence>
<comment type="caution">
    <text evidence="2">The sequence shown here is derived from an EMBL/GenBank/DDBJ whole genome shotgun (WGS) entry which is preliminary data.</text>
</comment>